<accession>E3QTD8</accession>
<dbReference type="GeneID" id="24414635"/>
<dbReference type="OrthoDB" id="5423360at2759"/>
<dbReference type="InterPro" id="IPR007817">
    <property type="entry name" value="Isocyanide_synthase_DIT1"/>
</dbReference>
<proteinExistence type="predicted"/>
<evidence type="ECO:0000313" key="2">
    <source>
        <dbReference type="Proteomes" id="UP000008782"/>
    </source>
</evidence>
<name>E3QTD8_COLGM</name>
<sequence>MPLPTQTDVDSILEILRRFSNHQDPKGVDGAVPYEAVAAEKIENFRAAKKPVSLLLPAFPWKSPNPQKTLSKSPDLGEELGLIRLNQLCKELAAVFPYGAHITIISDGSVYNDLLGYPDEDVFSYGQELRDMACENGLTSISFMRLIDVLGLNDGNAISKEVFLSIAPTCRRELEKGFLDPNFNIEREIKDHPDTALTYRGFVKGAYDDLRWGPNIPEAVKSNEDMYQAEARRVGEQMTRRLIVRNRTSIARRPLTDTCTQQAYERALEFRFPDSIRISIHPSTGTSKFSIPLIPQPDCFGLTPWHSCVLVTAQGDNRTTWVQHVTDAEKYEVINRNGIPYFFKVLSGCG</sequence>
<evidence type="ECO:0000313" key="1">
    <source>
        <dbReference type="EMBL" id="EFQ34126.1"/>
    </source>
</evidence>
<dbReference type="AlphaFoldDB" id="E3QTD8"/>
<dbReference type="STRING" id="645133.E3QTD8"/>
<keyword evidence="2" id="KW-1185">Reference proteome</keyword>
<organism evidence="2">
    <name type="scientific">Colletotrichum graminicola (strain M1.001 / M2 / FGSC 10212)</name>
    <name type="common">Maize anthracnose fungus</name>
    <name type="synonym">Glomerella graminicola</name>
    <dbReference type="NCBI Taxonomy" id="645133"/>
    <lineage>
        <taxon>Eukaryota</taxon>
        <taxon>Fungi</taxon>
        <taxon>Dikarya</taxon>
        <taxon>Ascomycota</taxon>
        <taxon>Pezizomycotina</taxon>
        <taxon>Sordariomycetes</taxon>
        <taxon>Hypocreomycetidae</taxon>
        <taxon>Glomerellales</taxon>
        <taxon>Glomerellaceae</taxon>
        <taxon>Colletotrichum</taxon>
        <taxon>Colletotrichum graminicola species complex</taxon>
    </lineage>
</organism>
<gene>
    <name evidence="1" type="ORF">GLRG_09270</name>
</gene>
<reference evidence="2" key="1">
    <citation type="journal article" date="2012" name="Nat. Genet.">
        <title>Lifestyle transitions in plant pathogenic Colletotrichum fungi deciphered by genome and transcriptome analyses.</title>
        <authorList>
            <person name="O'Connell R.J."/>
            <person name="Thon M.R."/>
            <person name="Hacquard S."/>
            <person name="Amyotte S.G."/>
            <person name="Kleemann J."/>
            <person name="Torres M.F."/>
            <person name="Damm U."/>
            <person name="Buiate E.A."/>
            <person name="Epstein L."/>
            <person name="Alkan N."/>
            <person name="Altmueller J."/>
            <person name="Alvarado-Balderrama L."/>
            <person name="Bauser C.A."/>
            <person name="Becker C."/>
            <person name="Birren B.W."/>
            <person name="Chen Z."/>
            <person name="Choi J."/>
            <person name="Crouch J.A."/>
            <person name="Duvick J.P."/>
            <person name="Farman M.A."/>
            <person name="Gan P."/>
            <person name="Heiman D."/>
            <person name="Henrissat B."/>
            <person name="Howard R.J."/>
            <person name="Kabbage M."/>
            <person name="Koch C."/>
            <person name="Kracher B."/>
            <person name="Kubo Y."/>
            <person name="Law A.D."/>
            <person name="Lebrun M.-H."/>
            <person name="Lee Y.-H."/>
            <person name="Miyara I."/>
            <person name="Moore N."/>
            <person name="Neumann U."/>
            <person name="Nordstroem K."/>
            <person name="Panaccione D.G."/>
            <person name="Panstruga R."/>
            <person name="Place M."/>
            <person name="Proctor R.H."/>
            <person name="Prusky D."/>
            <person name="Rech G."/>
            <person name="Reinhardt R."/>
            <person name="Rollins J.A."/>
            <person name="Rounsley S."/>
            <person name="Schardl C.L."/>
            <person name="Schwartz D.C."/>
            <person name="Shenoy N."/>
            <person name="Shirasu K."/>
            <person name="Sikhakolli U.R."/>
            <person name="Stueber K."/>
            <person name="Sukno S.A."/>
            <person name="Sweigard J.A."/>
            <person name="Takano Y."/>
            <person name="Takahara H."/>
            <person name="Trail F."/>
            <person name="van der Does H.C."/>
            <person name="Voll L.M."/>
            <person name="Will I."/>
            <person name="Young S."/>
            <person name="Zeng Q."/>
            <person name="Zhang J."/>
            <person name="Zhou S."/>
            <person name="Dickman M.B."/>
            <person name="Schulze-Lefert P."/>
            <person name="Ver Loren van Themaat E."/>
            <person name="Ma L.-J."/>
            <person name="Vaillancourt L.J."/>
        </authorList>
    </citation>
    <scope>NUCLEOTIDE SEQUENCE [LARGE SCALE GENOMIC DNA]</scope>
    <source>
        <strain evidence="2">M1.001 / M2 / FGSC 10212</strain>
    </source>
</reference>
<protein>
    <submittedName>
        <fullName evidence="1">Pyoverdine/dityrosine biosynthesis protein</fullName>
    </submittedName>
</protein>
<dbReference type="eggNOG" id="ENOG502SITT">
    <property type="taxonomic scope" value="Eukaryota"/>
</dbReference>
<dbReference type="PANTHER" id="PTHR37285">
    <property type="entry name" value="SPORE WALL MATURATION PROTEIN DIT1"/>
    <property type="match status" value="1"/>
</dbReference>
<dbReference type="VEuPathDB" id="FungiDB:GLRG_09270"/>
<dbReference type="Pfam" id="PF05141">
    <property type="entry name" value="DIT1_PvcA"/>
    <property type="match status" value="1"/>
</dbReference>
<dbReference type="EMBL" id="GG697376">
    <property type="protein sequence ID" value="EFQ34126.1"/>
    <property type="molecule type" value="Genomic_DNA"/>
</dbReference>
<dbReference type="Proteomes" id="UP000008782">
    <property type="component" value="Unassembled WGS sequence"/>
</dbReference>
<dbReference type="PANTHER" id="PTHR37285:SF5">
    <property type="entry name" value="SPORE WALL MATURATION PROTEIN DIT1"/>
    <property type="match status" value="1"/>
</dbReference>
<dbReference type="RefSeq" id="XP_008098146.1">
    <property type="nucleotide sequence ID" value="XM_008099955.1"/>
</dbReference>
<dbReference type="HOGENOM" id="CLU_038280_0_0_1"/>